<keyword evidence="4" id="KW-1185">Reference proteome</keyword>
<dbReference type="EMBL" id="BJNY01000001">
    <property type="protein sequence ID" value="GED04690.1"/>
    <property type="molecule type" value="Genomic_DNA"/>
</dbReference>
<feature type="region of interest" description="Disordered" evidence="1">
    <location>
        <begin position="39"/>
        <end position="66"/>
    </location>
</feature>
<dbReference type="Gene3D" id="3.10.560.10">
    <property type="entry name" value="Outer membrane lipoprotein wza domain like"/>
    <property type="match status" value="1"/>
</dbReference>
<feature type="region of interest" description="Disordered" evidence="1">
    <location>
        <begin position="130"/>
        <end position="153"/>
    </location>
</feature>
<feature type="compositionally biased region" description="Pro residues" evidence="1">
    <location>
        <begin position="43"/>
        <end position="59"/>
    </location>
</feature>
<dbReference type="GO" id="GO:0006281">
    <property type="term" value="P:DNA repair"/>
    <property type="evidence" value="ECO:0007669"/>
    <property type="project" value="InterPro"/>
</dbReference>
<dbReference type="InterPro" id="IPR004509">
    <property type="entry name" value="Competence_ComEA_HhH"/>
</dbReference>
<dbReference type="AlphaFoldDB" id="A0A4Y4DM50"/>
<evidence type="ECO:0000313" key="4">
    <source>
        <dbReference type="Proteomes" id="UP000316612"/>
    </source>
</evidence>
<sequence length="212" mass="20958">MTRVAVFVLVLIVLAWIGLSILLAPPPGSTELETVPLVSEPSAAPPLSPPGQSSPPGSTPPASAQPAAGALTVHVVGAVKKPGVYVLAPGSRIIDAVEAAGGMAKKAAPEQLNLAAPLTDGQQVVMPRAGKAAGGDVGQPPSSASPGAGSKVSLNTADAQELQQLPGIGPSLAARIIEFRTKNGPFTSLSDLDAVSGIGPSILANLEGLAEP</sequence>
<evidence type="ECO:0000313" key="3">
    <source>
        <dbReference type="EMBL" id="GED04690.1"/>
    </source>
</evidence>
<dbReference type="SUPFAM" id="SSF47781">
    <property type="entry name" value="RuvA domain 2-like"/>
    <property type="match status" value="1"/>
</dbReference>
<dbReference type="NCBIfam" id="TIGR00426">
    <property type="entry name" value="competence protein ComEA helix-hairpin-helix repeat region"/>
    <property type="match status" value="1"/>
</dbReference>
<dbReference type="GO" id="GO:0015627">
    <property type="term" value="C:type II protein secretion system complex"/>
    <property type="evidence" value="ECO:0007669"/>
    <property type="project" value="TreeGrafter"/>
</dbReference>
<gene>
    <name evidence="3" type="ORF">AUR04nite_02220</name>
</gene>
<protein>
    <recommendedName>
        <fullName evidence="2">Helix-hairpin-helix DNA-binding motif class 1 domain-containing protein</fullName>
    </recommendedName>
</protein>
<dbReference type="PANTHER" id="PTHR21180:SF32">
    <property type="entry name" value="ENDONUCLEASE_EXONUCLEASE_PHOSPHATASE FAMILY DOMAIN-CONTAINING PROTEIN 1"/>
    <property type="match status" value="1"/>
</dbReference>
<dbReference type="InterPro" id="IPR051675">
    <property type="entry name" value="Endo/Exo/Phosphatase_dom_1"/>
</dbReference>
<dbReference type="Pfam" id="PF10531">
    <property type="entry name" value="SLBB"/>
    <property type="match status" value="1"/>
</dbReference>
<feature type="domain" description="Helix-hairpin-helix DNA-binding motif class 1" evidence="2">
    <location>
        <begin position="190"/>
        <end position="209"/>
    </location>
</feature>
<accession>A0A4Y4DM50</accession>
<feature type="compositionally biased region" description="Low complexity" evidence="1">
    <location>
        <begin position="140"/>
        <end position="150"/>
    </location>
</feature>
<evidence type="ECO:0000259" key="2">
    <source>
        <dbReference type="SMART" id="SM00278"/>
    </source>
</evidence>
<dbReference type="InterPro" id="IPR010994">
    <property type="entry name" value="RuvA_2-like"/>
</dbReference>
<reference evidence="3 4" key="1">
    <citation type="submission" date="2019-06" db="EMBL/GenBank/DDBJ databases">
        <title>Whole genome shotgun sequence of Glutamicibacter uratoxydans NBRC 15515.</title>
        <authorList>
            <person name="Hosoyama A."/>
            <person name="Uohara A."/>
            <person name="Ohji S."/>
            <person name="Ichikawa N."/>
        </authorList>
    </citation>
    <scope>NUCLEOTIDE SEQUENCE [LARGE SCALE GENOMIC DNA]</scope>
    <source>
        <strain evidence="3 4">NBRC 15515</strain>
    </source>
</reference>
<dbReference type="GO" id="GO:0015628">
    <property type="term" value="P:protein secretion by the type II secretion system"/>
    <property type="evidence" value="ECO:0007669"/>
    <property type="project" value="TreeGrafter"/>
</dbReference>
<proteinExistence type="predicted"/>
<dbReference type="GO" id="GO:0003677">
    <property type="term" value="F:DNA binding"/>
    <property type="evidence" value="ECO:0007669"/>
    <property type="project" value="InterPro"/>
</dbReference>
<dbReference type="InterPro" id="IPR019554">
    <property type="entry name" value="Soluble_ligand-bd"/>
</dbReference>
<dbReference type="Proteomes" id="UP000316612">
    <property type="component" value="Unassembled WGS sequence"/>
</dbReference>
<evidence type="ECO:0000256" key="1">
    <source>
        <dbReference type="SAM" id="MobiDB-lite"/>
    </source>
</evidence>
<dbReference type="SMART" id="SM00278">
    <property type="entry name" value="HhH1"/>
    <property type="match status" value="2"/>
</dbReference>
<dbReference type="PANTHER" id="PTHR21180">
    <property type="entry name" value="ENDONUCLEASE/EXONUCLEASE/PHOSPHATASE FAMILY DOMAIN-CONTAINING PROTEIN 1"/>
    <property type="match status" value="1"/>
</dbReference>
<dbReference type="Gene3D" id="1.10.150.280">
    <property type="entry name" value="AF1531-like domain"/>
    <property type="match status" value="1"/>
</dbReference>
<dbReference type="Pfam" id="PF12836">
    <property type="entry name" value="HHH_3"/>
    <property type="match status" value="1"/>
</dbReference>
<feature type="domain" description="Helix-hairpin-helix DNA-binding motif class 1" evidence="2">
    <location>
        <begin position="160"/>
        <end position="179"/>
    </location>
</feature>
<comment type="caution">
    <text evidence="3">The sequence shown here is derived from an EMBL/GenBank/DDBJ whole genome shotgun (WGS) entry which is preliminary data.</text>
</comment>
<organism evidence="3 4">
    <name type="scientific">Glutamicibacter uratoxydans</name>
    <name type="common">Arthrobacter uratoxydans</name>
    <dbReference type="NCBI Taxonomy" id="43667"/>
    <lineage>
        <taxon>Bacteria</taxon>
        <taxon>Bacillati</taxon>
        <taxon>Actinomycetota</taxon>
        <taxon>Actinomycetes</taxon>
        <taxon>Micrococcales</taxon>
        <taxon>Micrococcaceae</taxon>
        <taxon>Glutamicibacter</taxon>
    </lineage>
</organism>
<dbReference type="InterPro" id="IPR003583">
    <property type="entry name" value="Hlx-hairpin-Hlx_DNA-bd_motif"/>
</dbReference>
<name>A0A4Y4DM50_GLUUR</name>